<protein>
    <recommendedName>
        <fullName evidence="2">Methyltransferase, TIGR04325 family</fullName>
    </recommendedName>
</protein>
<dbReference type="SUPFAM" id="SSF53335">
    <property type="entry name" value="S-adenosyl-L-methionine-dependent methyltransferases"/>
    <property type="match status" value="1"/>
</dbReference>
<proteinExistence type="predicted"/>
<name>A0A382L3N3_9ZZZZ</name>
<sequence length="202" mass="22897">VFASDIWVDKISQQALKIFESYHSPDELPLNTSIHENALPLASAMLSLNDLEPLRVLDFGGGMGTGYLYLKTSLCAQKLIEYHIVEGEAICQRGKELFSSHPNLYFHQTLPSLPDPVHIIHLGSSLQYIENWNGLIGSFTSLKPRYLILTDVLAGDIKSFVTIQKFHGKKIRTHFKNLKEFLSTVEQLGFHLIFKSNYYTTI</sequence>
<dbReference type="InterPro" id="IPR027612">
    <property type="entry name" value="Put_MTase_LIC12133"/>
</dbReference>
<dbReference type="EMBL" id="UINC01084555">
    <property type="protein sequence ID" value="SVC31310.1"/>
    <property type="molecule type" value="Genomic_DNA"/>
</dbReference>
<feature type="non-terminal residue" evidence="1">
    <location>
        <position position="202"/>
    </location>
</feature>
<dbReference type="Gene3D" id="3.40.50.150">
    <property type="entry name" value="Vaccinia Virus protein VP39"/>
    <property type="match status" value="1"/>
</dbReference>
<feature type="non-terminal residue" evidence="1">
    <location>
        <position position="1"/>
    </location>
</feature>
<gene>
    <name evidence="1" type="ORF">METZ01_LOCUS284164</name>
</gene>
<dbReference type="NCBIfam" id="TIGR04325">
    <property type="entry name" value="MTase_LIC12133"/>
    <property type="match status" value="1"/>
</dbReference>
<accession>A0A382L3N3</accession>
<dbReference type="AlphaFoldDB" id="A0A382L3N3"/>
<dbReference type="InterPro" id="IPR029063">
    <property type="entry name" value="SAM-dependent_MTases_sf"/>
</dbReference>
<evidence type="ECO:0000313" key="1">
    <source>
        <dbReference type="EMBL" id="SVC31310.1"/>
    </source>
</evidence>
<organism evidence="1">
    <name type="scientific">marine metagenome</name>
    <dbReference type="NCBI Taxonomy" id="408172"/>
    <lineage>
        <taxon>unclassified sequences</taxon>
        <taxon>metagenomes</taxon>
        <taxon>ecological metagenomes</taxon>
    </lineage>
</organism>
<evidence type="ECO:0008006" key="2">
    <source>
        <dbReference type="Google" id="ProtNLM"/>
    </source>
</evidence>
<reference evidence="1" key="1">
    <citation type="submission" date="2018-05" db="EMBL/GenBank/DDBJ databases">
        <authorList>
            <person name="Lanie J.A."/>
            <person name="Ng W.-L."/>
            <person name="Kazmierczak K.M."/>
            <person name="Andrzejewski T.M."/>
            <person name="Davidsen T.M."/>
            <person name="Wayne K.J."/>
            <person name="Tettelin H."/>
            <person name="Glass J.I."/>
            <person name="Rusch D."/>
            <person name="Podicherti R."/>
            <person name="Tsui H.-C.T."/>
            <person name="Winkler M.E."/>
        </authorList>
    </citation>
    <scope>NUCLEOTIDE SEQUENCE</scope>
</reference>